<dbReference type="GO" id="GO:0043531">
    <property type="term" value="F:ADP binding"/>
    <property type="evidence" value="ECO:0007669"/>
    <property type="project" value="InterPro"/>
</dbReference>
<evidence type="ECO:0000256" key="2">
    <source>
        <dbReference type="ARBA" id="ARBA00022723"/>
    </source>
</evidence>
<keyword evidence="3 6" id="KW-0863">Zinc-finger</keyword>
<gene>
    <name evidence="9" type="primary">LOC123046765</name>
</gene>
<dbReference type="GO" id="GO:0008270">
    <property type="term" value="F:zinc ion binding"/>
    <property type="evidence" value="ECO:0007669"/>
    <property type="project" value="UniProtKB-KW"/>
</dbReference>
<keyword evidence="2" id="KW-0479">Metal-binding</keyword>
<dbReference type="Pfam" id="PF23559">
    <property type="entry name" value="WHD_DRP"/>
    <property type="match status" value="1"/>
</dbReference>
<evidence type="ECO:0000256" key="1">
    <source>
        <dbReference type="ARBA" id="ARBA00022614"/>
    </source>
</evidence>
<dbReference type="Gene3D" id="3.80.10.10">
    <property type="entry name" value="Ribonuclease Inhibitor"/>
    <property type="match status" value="3"/>
</dbReference>
<dbReference type="SMART" id="SM00614">
    <property type="entry name" value="ZnF_BED"/>
    <property type="match status" value="2"/>
</dbReference>
<dbReference type="Gene3D" id="1.10.10.10">
    <property type="entry name" value="Winged helix-like DNA-binding domain superfamily/Winged helix DNA-binding domain"/>
    <property type="match status" value="1"/>
</dbReference>
<keyword evidence="10" id="KW-1185">Reference proteome</keyword>
<organism evidence="9">
    <name type="scientific">Triticum aestivum</name>
    <name type="common">Wheat</name>
    <dbReference type="NCBI Taxonomy" id="4565"/>
    <lineage>
        <taxon>Eukaryota</taxon>
        <taxon>Viridiplantae</taxon>
        <taxon>Streptophyta</taxon>
        <taxon>Embryophyta</taxon>
        <taxon>Tracheophyta</taxon>
        <taxon>Spermatophyta</taxon>
        <taxon>Magnoliopsida</taxon>
        <taxon>Liliopsida</taxon>
        <taxon>Poales</taxon>
        <taxon>Poaceae</taxon>
        <taxon>BOP clade</taxon>
        <taxon>Pooideae</taxon>
        <taxon>Triticodae</taxon>
        <taxon>Triticeae</taxon>
        <taxon>Triticinae</taxon>
        <taxon>Triticum</taxon>
    </lineage>
</organism>
<keyword evidence="5" id="KW-0862">Zinc</keyword>
<evidence type="ECO:0000256" key="4">
    <source>
        <dbReference type="ARBA" id="ARBA00022821"/>
    </source>
</evidence>
<feature type="region of interest" description="Disordered" evidence="7">
    <location>
        <begin position="194"/>
        <end position="226"/>
    </location>
</feature>
<evidence type="ECO:0000256" key="5">
    <source>
        <dbReference type="ARBA" id="ARBA00022833"/>
    </source>
</evidence>
<dbReference type="SUPFAM" id="SSF57667">
    <property type="entry name" value="beta-beta-alpha zinc fingers"/>
    <property type="match status" value="1"/>
</dbReference>
<proteinExistence type="predicted"/>
<dbReference type="Gramene" id="TraesCS2B02G488400.1">
    <property type="protein sequence ID" value="TraesCS2B02G488400.1"/>
    <property type="gene ID" value="TraesCS2B02G488400"/>
</dbReference>
<dbReference type="InterPro" id="IPR056789">
    <property type="entry name" value="LRR_R13L1-DRL21"/>
</dbReference>
<feature type="domain" description="BED-type" evidence="8">
    <location>
        <begin position="228"/>
        <end position="284"/>
    </location>
</feature>
<dbReference type="InterPro" id="IPR027417">
    <property type="entry name" value="P-loop_NTPase"/>
</dbReference>
<accession>A0A3B6CD58</accession>
<dbReference type="InterPro" id="IPR036236">
    <property type="entry name" value="Znf_C2H2_sf"/>
</dbReference>
<sequence>MAAAIGWLVETISATLQIDKLDAWIRQVGLADDIEKLKSEIRRVNIVVTAAKGRGVGSELLDGPFALLEERLYEADDVVDELDYYRLQHQVQGLPAPADPSEPVPLPVPGVTRGEPEGVLVAEQFNEISRGGGDVPQSNVGKLRSVVWEHFMITERDNGKPNKAVCRHCSNEFKCDTKTNGTSSMKKHLENEHSVTCTKKPPGAHLPNPSSTGEPTIIASSSSKKRKRRRSKAWEFFDVIEEVNEQPMKARCKYCPAEIKCGPTSGTAGMLNHNKICKNKPGPNDQLPNLSSTGDANADVTPILIGNSSTRKGRMDDSIQIDVTNTVTPWDMAELSSRIRKIASQLQYIQEETTEILKLHGSDSTSSSDHHQSTTSYQHLRTSSLVPRNVYGRVKEKEHIMKLMMTEGRSDKVIVVPIVGIAGIGKTTLTQLVYNDPEVERQFEHRIWVWVSRNFDEMRLTRDMLSFVSQESHEGIGCFGKLQEILRSHVKSKRVLLILDDVWYDKKDARWNQLLAPFKPHSANGNVILVTTRKMTVAKMIGTVVPIKLATIENDDFWLLFKSCAFVDGNYECLGNLSTIGRQIAEKLKGNPLAAVTTGALLRNQLTVDHWSKILKEENWKSLGLSGGIMPALKLSYDELTYRLQQCFLYCSIFPDKYRFLGKDLVYMWISQGFVNCTQNKRLEEIGLEYLNHLVNLGFFQQIEEQQELDEEKEFSLRGQIWYSMCDLMHDFARMVSVTEYARIDGLQCKKILPTIHYLSIVTGSAYNRDLHGNIPRNEKFEENLRNSVTSVTKLRTLVVLGSFDYFFVQLFQDIFQKAQNLRLLRVSPESTYLFQVPAASTDFNSFLCSLANPLHLRYLKLDLDGIVPQVLSTFLLLQVLDVGSNRDTSLPNSLHNLVSLRHLVAHKRVHSSIASIGNMTSIQELHDFEVRISSGFEITQLKSMNKLVQLGVSQLDSVKTREEAYGAGLRNKEHLEELHLCWKHAFSVDKDVSDTRFESSADMAREVIEGLEPHMDLKHLQISRYNGTTSPTWLANNISVTSLQTLHLDDCGGWRILPSLGSLPFLTKLKLSNMWEVTEVLVPSLEELILLNMPKLVRCSSTSVGALNFSLRALRIEDCEALKELDLFENDDNSEIIQGSWLPGLRNLIVKYCPHLKVLKPLPPSATFSKVLIKVVSRFPSMKVSSGEKLEIWDANYRRGDRSCDELIILDDKILVFHNLRNLKSMEIFGCRNLRSFSFEGFSHLVSLTSLKIRGCEKLFSSHEMPAIEHVTAVNCDSFPSLKSLSIKSCGIAGKWLSLMLQHAPGLEKLSLRYCAHITTVLLPMEEEENNLLTTVLSSGNQDEALTWLAREGLLHIPSNLVSSLKNMSISECPRLKFNWGTDCFSGFISLEKLEIWGSLVDDDGSYDPENGSSFVFEEEDQPLGANGRWLLPTSLQELNIRFLCYQETLQPCFTRDITSLKKLYVSFSPGLQSLQLHSCTALEELAIVGCGSVTVTVLEDSPGLLPCLERLCINDPSVLTTSFCKHLTSLQRLRLGFLKVRRLTDEQEQALVLLKSLKEFQFYLCNDLVNLPAGLHTLPSLKRLEIERCGRISRLPEAGLPHSLEELKIESCSQELYDECRQLATSKLKVKIGGRYEN</sequence>
<dbReference type="InterPro" id="IPR002182">
    <property type="entry name" value="NB-ARC"/>
</dbReference>
<reference evidence="9" key="1">
    <citation type="submission" date="2018-08" db="EMBL/GenBank/DDBJ databases">
        <authorList>
            <person name="Rossello M."/>
        </authorList>
    </citation>
    <scope>NUCLEOTIDE SEQUENCE [LARGE SCALE GENOMIC DNA]</scope>
    <source>
        <strain evidence="9">cv. Chinese Spring</strain>
    </source>
</reference>
<dbReference type="Pfam" id="PF02892">
    <property type="entry name" value="zf-BED"/>
    <property type="match status" value="1"/>
</dbReference>
<evidence type="ECO:0000256" key="3">
    <source>
        <dbReference type="ARBA" id="ARBA00022771"/>
    </source>
</evidence>
<protein>
    <recommendedName>
        <fullName evidence="8">BED-type domain-containing protein</fullName>
    </recommendedName>
</protein>
<dbReference type="Gramene" id="TraesNOR2B03G01043770.1">
    <property type="protein sequence ID" value="TraesNOR2B03G01043770.1"/>
    <property type="gene ID" value="TraesNOR2B03G01043770"/>
</dbReference>
<dbReference type="Gramene" id="TraesCLE_scaffold_021495_01G000300.1">
    <property type="protein sequence ID" value="TraesCLE_scaffold_021495_01G000300.1"/>
    <property type="gene ID" value="TraesCLE_scaffold_021495_01G000300"/>
</dbReference>
<evidence type="ECO:0000313" key="9">
    <source>
        <dbReference type="EnsemblPlants" id="TraesCS2B02G488400.1"/>
    </source>
</evidence>
<dbReference type="PROSITE" id="PS50808">
    <property type="entry name" value="ZF_BED"/>
    <property type="match status" value="2"/>
</dbReference>
<dbReference type="InterPro" id="IPR036388">
    <property type="entry name" value="WH-like_DNA-bd_sf"/>
</dbReference>
<dbReference type="Gramene" id="TraesCS2B03G1231200.1">
    <property type="protein sequence ID" value="TraesCS2B03G1231200.1.CDS"/>
    <property type="gene ID" value="TraesCS2B03G1231200"/>
</dbReference>
<evidence type="ECO:0000259" key="8">
    <source>
        <dbReference type="PROSITE" id="PS50808"/>
    </source>
</evidence>
<dbReference type="Pfam" id="PF00931">
    <property type="entry name" value="NB-ARC"/>
    <property type="match status" value="1"/>
</dbReference>
<dbReference type="GeneID" id="123046765"/>
<name>A0A3B6CD58_WHEAT</name>
<dbReference type="PANTHER" id="PTHR36766:SF73">
    <property type="entry name" value="NB-ARC DOMAIN-CONTAINING PROTEIN"/>
    <property type="match status" value="1"/>
</dbReference>
<feature type="region of interest" description="Disordered" evidence="7">
    <location>
        <begin position="360"/>
        <end position="379"/>
    </location>
</feature>
<reference evidence="9" key="2">
    <citation type="submission" date="2018-10" db="UniProtKB">
        <authorList>
            <consortium name="EnsemblPlants"/>
        </authorList>
    </citation>
    <scope>IDENTIFICATION</scope>
</reference>
<feature type="domain" description="BED-type" evidence="8">
    <location>
        <begin position="142"/>
        <end position="193"/>
    </location>
</feature>
<evidence type="ECO:0000256" key="6">
    <source>
        <dbReference type="PROSITE-ProRule" id="PRU00027"/>
    </source>
</evidence>
<dbReference type="RefSeq" id="XP_044326128.1">
    <property type="nucleotide sequence ID" value="XM_044470193.1"/>
</dbReference>
<dbReference type="InterPro" id="IPR032675">
    <property type="entry name" value="LRR_dom_sf"/>
</dbReference>
<keyword evidence="4" id="KW-0611">Plant defense</keyword>
<dbReference type="Proteomes" id="UP000019116">
    <property type="component" value="Chromosome 2B"/>
</dbReference>
<dbReference type="PANTHER" id="PTHR36766">
    <property type="entry name" value="PLANT BROAD-SPECTRUM MILDEW RESISTANCE PROTEIN RPW8"/>
    <property type="match status" value="1"/>
</dbReference>
<dbReference type="Gene3D" id="3.40.50.300">
    <property type="entry name" value="P-loop containing nucleotide triphosphate hydrolases"/>
    <property type="match status" value="1"/>
</dbReference>
<dbReference type="InterPro" id="IPR003656">
    <property type="entry name" value="Znf_BED"/>
</dbReference>
<dbReference type="OrthoDB" id="689569at2759"/>
<dbReference type="SUPFAM" id="SSF52058">
    <property type="entry name" value="L domain-like"/>
    <property type="match status" value="2"/>
</dbReference>
<dbReference type="InterPro" id="IPR058922">
    <property type="entry name" value="WHD_DRP"/>
</dbReference>
<dbReference type="SMR" id="A0A3B6CD58"/>
<dbReference type="EnsemblPlants" id="TraesCS2B02G488400.1">
    <property type="protein sequence ID" value="TraesCS2B02G488400.1"/>
    <property type="gene ID" value="TraesCS2B02G488400"/>
</dbReference>
<feature type="compositionally biased region" description="Low complexity" evidence="7">
    <location>
        <begin position="362"/>
        <end position="379"/>
    </location>
</feature>
<evidence type="ECO:0000256" key="7">
    <source>
        <dbReference type="SAM" id="MobiDB-lite"/>
    </source>
</evidence>
<dbReference type="GO" id="GO:0003677">
    <property type="term" value="F:DNA binding"/>
    <property type="evidence" value="ECO:0007669"/>
    <property type="project" value="InterPro"/>
</dbReference>
<dbReference type="STRING" id="4565.A0A3B6CD58"/>
<dbReference type="OMA" id="NEHSVTC"/>
<dbReference type="Pfam" id="PF25019">
    <property type="entry name" value="LRR_R13L1-DRL21"/>
    <property type="match status" value="1"/>
</dbReference>
<dbReference type="GO" id="GO:0006952">
    <property type="term" value="P:defense response"/>
    <property type="evidence" value="ECO:0007669"/>
    <property type="project" value="UniProtKB-KW"/>
</dbReference>
<dbReference type="SUPFAM" id="SSF52540">
    <property type="entry name" value="P-loop containing nucleoside triphosphate hydrolases"/>
    <property type="match status" value="1"/>
</dbReference>
<evidence type="ECO:0000313" key="10">
    <source>
        <dbReference type="Proteomes" id="UP000019116"/>
    </source>
</evidence>
<keyword evidence="1" id="KW-0433">Leucine-rich repeat</keyword>
<dbReference type="Gramene" id="TraesARI2B03G01045220.1">
    <property type="protein sequence ID" value="TraesARI2B03G01045220.1"/>
    <property type="gene ID" value="TraesARI2B03G01045220"/>
</dbReference>
<dbReference type="PRINTS" id="PR00364">
    <property type="entry name" value="DISEASERSIST"/>
</dbReference>